<dbReference type="EMBL" id="EAAA01001045">
    <property type="status" value="NOT_ANNOTATED_CDS"/>
    <property type="molecule type" value="Genomic_DNA"/>
</dbReference>
<name>H2XU22_CIOIN</name>
<reference evidence="1" key="2">
    <citation type="journal article" date="2008" name="Genome Biol.">
        <title>Improved genome assembly and evidence-based global gene model set for the chordate Ciona intestinalis: new insight into intron and operon populations.</title>
        <authorList>
            <person name="Satou Y."/>
            <person name="Mineta K."/>
            <person name="Ogasawara M."/>
            <person name="Sasakura Y."/>
            <person name="Shoguchi E."/>
            <person name="Ueno K."/>
            <person name="Yamada L."/>
            <person name="Matsumoto J."/>
            <person name="Wasserscheid J."/>
            <person name="Dewar K."/>
            <person name="Wiley G.B."/>
            <person name="Macmil S.L."/>
            <person name="Roe B.A."/>
            <person name="Zeller R.W."/>
            <person name="Hastings K.E."/>
            <person name="Lemaire P."/>
            <person name="Lindquist E."/>
            <person name="Endo T."/>
            <person name="Hotta K."/>
            <person name="Inaba K."/>
        </authorList>
    </citation>
    <scope>NUCLEOTIDE SEQUENCE [LARGE SCALE GENOMIC DNA]</scope>
    <source>
        <strain evidence="1">wild type</strain>
    </source>
</reference>
<dbReference type="AlphaFoldDB" id="H2XU22"/>
<evidence type="ECO:0000313" key="2">
    <source>
        <dbReference type="Proteomes" id="UP000008144"/>
    </source>
</evidence>
<reference evidence="1" key="4">
    <citation type="submission" date="2025-09" db="UniProtKB">
        <authorList>
            <consortium name="Ensembl"/>
        </authorList>
    </citation>
    <scope>IDENTIFICATION</scope>
</reference>
<reference evidence="2" key="1">
    <citation type="journal article" date="2002" name="Science">
        <title>The draft genome of Ciona intestinalis: insights into chordate and vertebrate origins.</title>
        <authorList>
            <person name="Dehal P."/>
            <person name="Satou Y."/>
            <person name="Campbell R.K."/>
            <person name="Chapman J."/>
            <person name="Degnan B."/>
            <person name="De Tomaso A."/>
            <person name="Davidson B."/>
            <person name="Di Gregorio A."/>
            <person name="Gelpke M."/>
            <person name="Goodstein D.M."/>
            <person name="Harafuji N."/>
            <person name="Hastings K.E."/>
            <person name="Ho I."/>
            <person name="Hotta K."/>
            <person name="Huang W."/>
            <person name="Kawashima T."/>
            <person name="Lemaire P."/>
            <person name="Martinez D."/>
            <person name="Meinertzhagen I.A."/>
            <person name="Necula S."/>
            <person name="Nonaka M."/>
            <person name="Putnam N."/>
            <person name="Rash S."/>
            <person name="Saiga H."/>
            <person name="Satake M."/>
            <person name="Terry A."/>
            <person name="Yamada L."/>
            <person name="Wang H.G."/>
            <person name="Awazu S."/>
            <person name="Azumi K."/>
            <person name="Boore J."/>
            <person name="Branno M."/>
            <person name="Chin-Bow S."/>
            <person name="DeSantis R."/>
            <person name="Doyle S."/>
            <person name="Francino P."/>
            <person name="Keys D.N."/>
            <person name="Haga S."/>
            <person name="Hayashi H."/>
            <person name="Hino K."/>
            <person name="Imai K.S."/>
            <person name="Inaba K."/>
            <person name="Kano S."/>
            <person name="Kobayashi K."/>
            <person name="Kobayashi M."/>
            <person name="Lee B.I."/>
            <person name="Makabe K.W."/>
            <person name="Manohar C."/>
            <person name="Matassi G."/>
            <person name="Medina M."/>
            <person name="Mochizuki Y."/>
            <person name="Mount S."/>
            <person name="Morishita T."/>
            <person name="Miura S."/>
            <person name="Nakayama A."/>
            <person name="Nishizaka S."/>
            <person name="Nomoto H."/>
            <person name="Ohta F."/>
            <person name="Oishi K."/>
            <person name="Rigoutsos I."/>
            <person name="Sano M."/>
            <person name="Sasaki A."/>
            <person name="Sasakura Y."/>
            <person name="Shoguchi E."/>
            <person name="Shin-i T."/>
            <person name="Spagnuolo A."/>
            <person name="Stainier D."/>
            <person name="Suzuki M.M."/>
            <person name="Tassy O."/>
            <person name="Takatori N."/>
            <person name="Tokuoka M."/>
            <person name="Yagi K."/>
            <person name="Yoshizaki F."/>
            <person name="Wada S."/>
            <person name="Zhang C."/>
            <person name="Hyatt P.D."/>
            <person name="Larimer F."/>
            <person name="Detter C."/>
            <person name="Doggett N."/>
            <person name="Glavina T."/>
            <person name="Hawkins T."/>
            <person name="Richardson P."/>
            <person name="Lucas S."/>
            <person name="Kohara Y."/>
            <person name="Levine M."/>
            <person name="Satoh N."/>
            <person name="Rokhsar D.S."/>
        </authorList>
    </citation>
    <scope>NUCLEOTIDE SEQUENCE [LARGE SCALE GENOMIC DNA]</scope>
</reference>
<dbReference type="Proteomes" id="UP000008144">
    <property type="component" value="Chromosome 12"/>
</dbReference>
<accession>H2XU22</accession>
<reference evidence="1" key="3">
    <citation type="submission" date="2025-08" db="UniProtKB">
        <authorList>
            <consortium name="Ensembl"/>
        </authorList>
    </citation>
    <scope>IDENTIFICATION</scope>
</reference>
<organism evidence="1 2">
    <name type="scientific">Ciona intestinalis</name>
    <name type="common">Transparent sea squirt</name>
    <name type="synonym">Ascidia intestinalis</name>
    <dbReference type="NCBI Taxonomy" id="7719"/>
    <lineage>
        <taxon>Eukaryota</taxon>
        <taxon>Metazoa</taxon>
        <taxon>Chordata</taxon>
        <taxon>Tunicata</taxon>
        <taxon>Ascidiacea</taxon>
        <taxon>Phlebobranchia</taxon>
        <taxon>Cionidae</taxon>
        <taxon>Ciona</taxon>
    </lineage>
</organism>
<evidence type="ECO:0000313" key="1">
    <source>
        <dbReference type="Ensembl" id="ENSCINP00000033156.1"/>
    </source>
</evidence>
<protein>
    <submittedName>
        <fullName evidence="1">Uncharacterized protein</fullName>
    </submittedName>
</protein>
<dbReference type="Ensembl" id="ENSCINT00000032926.1">
    <property type="protein sequence ID" value="ENSCINP00000033156.1"/>
    <property type="gene ID" value="ENSCING00000021973.1"/>
</dbReference>
<dbReference type="InParanoid" id="H2XU22"/>
<dbReference type="HOGENOM" id="CLU_3013459_0_0_1"/>
<sequence>MRIAFTTNTTLHRATIALEDSSPREHRFSNNSCIFQLLHTMQLQELISYKPISTTY</sequence>
<proteinExistence type="predicted"/>
<keyword evidence="2" id="KW-1185">Reference proteome</keyword>